<dbReference type="PANTHER" id="PTHR37822:SF2">
    <property type="entry name" value="SPORE PHOTOPRODUCT LYASE"/>
    <property type="match status" value="1"/>
</dbReference>
<sequence length="339" mass="39818">MNFYPDYVFIESEAENYALGKELIKKFESLKIPIFSFKEFKKINNYEKSSKEFYSFSKRSLIVGIKKSMKLECCKPSADYQFSLVTGCPGSCEYCYLQTNQSFKPFIRVYVNIEEIFDNIDKYIAASIPNITTFEISSSSDPIAVEHLTGSVKKTIEFFSNKEFGRLRLVTKYSNIDNLLNINHNNHTKVRFSINSEYVIKSFEHNTDKIEERIKAASLIYKSGYPLGFIIAPIMHYDGWTEEYRKLFEMLKNNIPNPNNENLSFELIQYRFTTRAKNVIVDRFPNTKLDMNEESRIKKWGPYGVYKFVYTKDISNKLKDYISNLIIDYFPNSTIEYFT</sequence>
<protein>
    <submittedName>
        <fullName evidence="1">Spore photoproduct lyase</fullName>
    </submittedName>
</protein>
<dbReference type="NCBIfam" id="TIGR04070">
    <property type="entry name" value="photo_TT_lyase"/>
    <property type="match status" value="1"/>
</dbReference>
<dbReference type="GO" id="GO:0051539">
    <property type="term" value="F:4 iron, 4 sulfur cluster binding"/>
    <property type="evidence" value="ECO:0007669"/>
    <property type="project" value="TreeGrafter"/>
</dbReference>
<dbReference type="RefSeq" id="WP_078696945.1">
    <property type="nucleotide sequence ID" value="NZ_FUYH01000014.1"/>
</dbReference>
<dbReference type="GO" id="GO:0042601">
    <property type="term" value="C:endospore-forming forespore"/>
    <property type="evidence" value="ECO:0007669"/>
    <property type="project" value="TreeGrafter"/>
</dbReference>
<dbReference type="InterPro" id="IPR023897">
    <property type="entry name" value="SPL_firmicutes"/>
</dbReference>
<dbReference type="InterPro" id="IPR034559">
    <property type="entry name" value="SPL_Clostridia"/>
</dbReference>
<dbReference type="Pfam" id="PF20903">
    <property type="entry name" value="SPL"/>
    <property type="match status" value="1"/>
</dbReference>
<keyword evidence="2" id="KW-1185">Reference proteome</keyword>
<dbReference type="AlphaFoldDB" id="A0A1T4XV55"/>
<dbReference type="GO" id="GO:1904047">
    <property type="term" value="F:S-adenosyl-L-methionine binding"/>
    <property type="evidence" value="ECO:0007669"/>
    <property type="project" value="InterPro"/>
</dbReference>
<dbReference type="SUPFAM" id="SSF102114">
    <property type="entry name" value="Radical SAM enzymes"/>
    <property type="match status" value="1"/>
</dbReference>
<dbReference type="GO" id="GO:0003913">
    <property type="term" value="F:DNA photolyase activity"/>
    <property type="evidence" value="ECO:0007669"/>
    <property type="project" value="InterPro"/>
</dbReference>
<dbReference type="SFLD" id="SFLDG01079">
    <property type="entry name" value="spore_photoproduct_lyase_like"/>
    <property type="match status" value="1"/>
</dbReference>
<gene>
    <name evidence="1" type="ORF">SAMN05443428_11418</name>
</gene>
<evidence type="ECO:0000313" key="2">
    <source>
        <dbReference type="Proteomes" id="UP000190105"/>
    </source>
</evidence>
<dbReference type="InterPro" id="IPR058240">
    <property type="entry name" value="rSAM_sf"/>
</dbReference>
<dbReference type="Gene3D" id="3.40.50.12110">
    <property type="match status" value="1"/>
</dbReference>
<dbReference type="SFLD" id="SFLDF00412">
    <property type="entry name" value="spore_photoproduct_lyase_2"/>
    <property type="match status" value="1"/>
</dbReference>
<evidence type="ECO:0000313" key="1">
    <source>
        <dbReference type="EMBL" id="SKA93459.1"/>
    </source>
</evidence>
<keyword evidence="1" id="KW-0456">Lyase</keyword>
<organism evidence="1 2">
    <name type="scientific">Caloramator quimbayensis</name>
    <dbReference type="NCBI Taxonomy" id="1147123"/>
    <lineage>
        <taxon>Bacteria</taxon>
        <taxon>Bacillati</taxon>
        <taxon>Bacillota</taxon>
        <taxon>Clostridia</taxon>
        <taxon>Eubacteriales</taxon>
        <taxon>Clostridiaceae</taxon>
        <taxon>Caloramator</taxon>
    </lineage>
</organism>
<dbReference type="Gene3D" id="3.80.30.30">
    <property type="match status" value="1"/>
</dbReference>
<dbReference type="PANTHER" id="PTHR37822">
    <property type="entry name" value="SPORE PHOTOPRODUCT LYASE-RELATED"/>
    <property type="match status" value="1"/>
</dbReference>
<dbReference type="SFLD" id="SFLDS00029">
    <property type="entry name" value="Radical_SAM"/>
    <property type="match status" value="1"/>
</dbReference>
<reference evidence="2" key="1">
    <citation type="submission" date="2017-02" db="EMBL/GenBank/DDBJ databases">
        <authorList>
            <person name="Varghese N."/>
            <person name="Submissions S."/>
        </authorList>
    </citation>
    <scope>NUCLEOTIDE SEQUENCE [LARGE SCALE GENOMIC DNA]</scope>
    <source>
        <strain evidence="2">USBA 833</strain>
    </source>
</reference>
<dbReference type="Proteomes" id="UP000190105">
    <property type="component" value="Unassembled WGS sequence"/>
</dbReference>
<name>A0A1T4XV55_9CLOT</name>
<dbReference type="InterPro" id="IPR049539">
    <property type="entry name" value="SPL"/>
</dbReference>
<dbReference type="InterPro" id="IPR007197">
    <property type="entry name" value="rSAM"/>
</dbReference>
<dbReference type="STRING" id="1147123.SAMN05443428_11418"/>
<dbReference type="EMBL" id="FUYH01000014">
    <property type="protein sequence ID" value="SKA93459.1"/>
    <property type="molecule type" value="Genomic_DNA"/>
</dbReference>
<dbReference type="OrthoDB" id="9787095at2"/>
<proteinExistence type="predicted"/>
<accession>A0A1T4XV55</accession>